<dbReference type="PANTHER" id="PTHR36180:SF2">
    <property type="entry name" value="BRO FAMILY PROTEIN"/>
    <property type="match status" value="1"/>
</dbReference>
<dbReference type="SMART" id="SM01040">
    <property type="entry name" value="Bro-N"/>
    <property type="match status" value="1"/>
</dbReference>
<evidence type="ECO:0000313" key="3">
    <source>
        <dbReference type="Proteomes" id="UP000179145"/>
    </source>
</evidence>
<name>A0A1D8UYS7_9PROT</name>
<evidence type="ECO:0000313" key="2">
    <source>
        <dbReference type="EMBL" id="AOX18707.1"/>
    </source>
</evidence>
<reference evidence="2 3" key="1">
    <citation type="journal article" date="2016" name="Microb. Cell Fact.">
        <title>Dissection of exopolysaccharide biosynthesis in Kozakia baliensis.</title>
        <authorList>
            <person name="Brandt J.U."/>
            <person name="Jakob F."/>
            <person name="Behr J."/>
            <person name="Geissler A.J."/>
            <person name="Vogel R.F."/>
        </authorList>
    </citation>
    <scope>NUCLEOTIDE SEQUENCE [LARGE SCALE GENOMIC DNA]</scope>
    <source>
        <strain evidence="2 3">DSM 14400</strain>
        <plasmid evidence="3">Plasmid pkb14400_2</plasmid>
    </source>
</reference>
<dbReference type="RefSeq" id="WP_070404154.1">
    <property type="nucleotide sequence ID" value="NZ_CP014676.1"/>
</dbReference>
<dbReference type="InterPro" id="IPR003497">
    <property type="entry name" value="BRO_N_domain"/>
</dbReference>
<keyword evidence="3" id="KW-1185">Reference proteome</keyword>
<organism evidence="2 3">
    <name type="scientific">Kozakia baliensis</name>
    <dbReference type="NCBI Taxonomy" id="153496"/>
    <lineage>
        <taxon>Bacteria</taxon>
        <taxon>Pseudomonadati</taxon>
        <taxon>Pseudomonadota</taxon>
        <taxon>Alphaproteobacteria</taxon>
        <taxon>Acetobacterales</taxon>
        <taxon>Acetobacteraceae</taxon>
        <taxon>Kozakia</taxon>
    </lineage>
</organism>
<dbReference type="KEGG" id="kba:A0U89_15485"/>
<geneLocation type="plasmid" evidence="3">
    <name>pkb14400_2</name>
</geneLocation>
<dbReference type="Proteomes" id="UP000179145">
    <property type="component" value="Plasmid pKB14400_2"/>
</dbReference>
<dbReference type="EMBL" id="CP014676">
    <property type="protein sequence ID" value="AOX18707.1"/>
    <property type="molecule type" value="Genomic_DNA"/>
</dbReference>
<dbReference type="AlphaFoldDB" id="A0A1D8UYS7"/>
<keyword evidence="2" id="KW-0614">Plasmid</keyword>
<dbReference type="PROSITE" id="PS51750">
    <property type="entry name" value="BRO_N"/>
    <property type="match status" value="1"/>
</dbReference>
<dbReference type="eggNOG" id="COG3617">
    <property type="taxonomic scope" value="Bacteria"/>
</dbReference>
<gene>
    <name evidence="2" type="ORF">A0U89_15485</name>
</gene>
<dbReference type="PANTHER" id="PTHR36180">
    <property type="entry name" value="DNA-BINDING PROTEIN-RELATED-RELATED"/>
    <property type="match status" value="1"/>
</dbReference>
<feature type="domain" description="Bro-N" evidence="1">
    <location>
        <begin position="11"/>
        <end position="117"/>
    </location>
</feature>
<evidence type="ECO:0000259" key="1">
    <source>
        <dbReference type="PROSITE" id="PS51750"/>
    </source>
</evidence>
<sequence>MAHPTNPKATATEAQSAPLLTFEDQTVRAVIKNGKRWLVASDVCRLLGLQRSRAGVSRLDEDESILAVIPTPGGPQQTLLVSESGAYHLTFVSRKPNAKRFRRWVTEEVLPSIRRTGAYQVGGDTPGRDGPRALTEDQWRLFVQLRDEGRYLVTRMPDGRMTVEKSEWENVMGRWDATTAMSMVHMVRLIETQWSRLQQINTASPTLLDQIPLGRIDMTRYIQHAVELGDDIAHAIRRGDSDYGTKGERARH</sequence>
<dbReference type="Pfam" id="PF02498">
    <property type="entry name" value="Bro-N"/>
    <property type="match status" value="1"/>
</dbReference>
<accession>A0A1D8UYS7</accession>
<proteinExistence type="predicted"/>
<protein>
    <recommendedName>
        <fullName evidence="1">Bro-N domain-containing protein</fullName>
    </recommendedName>
</protein>
<dbReference type="OrthoDB" id="9808959at2"/>